<dbReference type="STRING" id="75743.A0A401NQV1"/>
<dbReference type="GO" id="GO:0005743">
    <property type="term" value="C:mitochondrial inner membrane"/>
    <property type="evidence" value="ECO:0007669"/>
    <property type="project" value="UniProtKB-SubCell"/>
</dbReference>
<keyword evidence="8 17" id="KW-0812">Transmembrane</keyword>
<protein>
    <recommendedName>
        <fullName evidence="5">NADH dehydrogenase [ubiquinone] 1 subunit C1, mitochondrial</fullName>
    </recommendedName>
    <alternativeName>
        <fullName evidence="15">Complex I-KFYI</fullName>
    </alternativeName>
    <alternativeName>
        <fullName evidence="16">NADH-ubiquinone oxidoreductase KFYI subunit</fullName>
    </alternativeName>
</protein>
<dbReference type="Pfam" id="PF15088">
    <property type="entry name" value="NADH_dh_m_C1"/>
    <property type="match status" value="1"/>
</dbReference>
<dbReference type="InterPro" id="IPR026192">
    <property type="entry name" value="NDUFC1"/>
</dbReference>
<dbReference type="EMBL" id="BFAA01006632">
    <property type="protein sequence ID" value="GCB63256.1"/>
    <property type="molecule type" value="Genomic_DNA"/>
</dbReference>
<organism evidence="18 19">
    <name type="scientific">Scyliorhinus torazame</name>
    <name type="common">Cloudy catshark</name>
    <name type="synonym">Catulus torazame</name>
    <dbReference type="NCBI Taxonomy" id="75743"/>
    <lineage>
        <taxon>Eukaryota</taxon>
        <taxon>Metazoa</taxon>
        <taxon>Chordata</taxon>
        <taxon>Craniata</taxon>
        <taxon>Vertebrata</taxon>
        <taxon>Chondrichthyes</taxon>
        <taxon>Elasmobranchii</taxon>
        <taxon>Galeomorphii</taxon>
        <taxon>Galeoidea</taxon>
        <taxon>Carcharhiniformes</taxon>
        <taxon>Scyliorhinidae</taxon>
        <taxon>Scyliorhinus</taxon>
    </lineage>
</organism>
<evidence type="ECO:0000256" key="17">
    <source>
        <dbReference type="SAM" id="Phobius"/>
    </source>
</evidence>
<dbReference type="PANTHER" id="PTHR17097">
    <property type="entry name" value="NADH-UBIQUINONE OXIDOREDUCTASE KFYI SUBUNIT"/>
    <property type="match status" value="1"/>
</dbReference>
<reference evidence="18 19" key="1">
    <citation type="journal article" date="2018" name="Nat. Ecol. Evol.">
        <title>Shark genomes provide insights into elasmobranch evolution and the origin of vertebrates.</title>
        <authorList>
            <person name="Hara Y"/>
            <person name="Yamaguchi K"/>
            <person name="Onimaru K"/>
            <person name="Kadota M"/>
            <person name="Koyanagi M"/>
            <person name="Keeley SD"/>
            <person name="Tatsumi K"/>
            <person name="Tanaka K"/>
            <person name="Motone F"/>
            <person name="Kageyama Y"/>
            <person name="Nozu R"/>
            <person name="Adachi N"/>
            <person name="Nishimura O"/>
            <person name="Nakagawa R"/>
            <person name="Tanegashima C"/>
            <person name="Kiyatake I"/>
            <person name="Matsumoto R"/>
            <person name="Murakumo K"/>
            <person name="Nishida K"/>
            <person name="Terakita A"/>
            <person name="Kuratani S"/>
            <person name="Sato K"/>
            <person name="Hyodo S Kuraku.S."/>
        </authorList>
    </citation>
    <scope>NUCLEOTIDE SEQUENCE [LARGE SCALE GENOMIC DNA]</scope>
</reference>
<keyword evidence="9" id="KW-0999">Mitochondrion inner membrane</keyword>
<comment type="function">
    <text evidence="1">Accessory subunit of the mitochondrial membrane respiratory chain NADH dehydrogenase (Complex I), that is believed not to be involved in catalysis. Complex I functions in the transfer of electrons from NADH to the respiratory chain. The immediate electron acceptor for the enzyme is believed to be ubiquinone.</text>
</comment>
<keyword evidence="10" id="KW-0809">Transit peptide</keyword>
<proteinExistence type="inferred from homology"/>
<feature type="transmembrane region" description="Helical" evidence="17">
    <location>
        <begin position="35"/>
        <end position="53"/>
    </location>
</feature>
<keyword evidence="11" id="KW-0249">Electron transport</keyword>
<evidence type="ECO:0000256" key="5">
    <source>
        <dbReference type="ARBA" id="ARBA00016767"/>
    </source>
</evidence>
<evidence type="ECO:0000256" key="16">
    <source>
        <dbReference type="ARBA" id="ARBA00032841"/>
    </source>
</evidence>
<evidence type="ECO:0000256" key="3">
    <source>
        <dbReference type="ARBA" id="ARBA00008713"/>
    </source>
</evidence>
<dbReference type="PANTHER" id="PTHR17097:SF0">
    <property type="entry name" value="NADH DEHYDROGENASE [UBIQUINONE] 1 SUBUNIT C1, MITOCHONDRIAL"/>
    <property type="match status" value="1"/>
</dbReference>
<evidence type="ECO:0000256" key="10">
    <source>
        <dbReference type="ARBA" id="ARBA00022946"/>
    </source>
</evidence>
<sequence>MPAAGALLRSAQGISRVLTRSAFTARKPDYTNPNWLRVGLAFGSTVALWMLLFQQHDQDVQVYKEHHGIK</sequence>
<dbReference type="GO" id="GO:0045271">
    <property type="term" value="C:respiratory chain complex I"/>
    <property type="evidence" value="ECO:0007669"/>
    <property type="project" value="InterPro"/>
</dbReference>
<evidence type="ECO:0000256" key="14">
    <source>
        <dbReference type="ARBA" id="ARBA00023136"/>
    </source>
</evidence>
<evidence type="ECO:0000256" key="15">
    <source>
        <dbReference type="ARBA" id="ARBA00030166"/>
    </source>
</evidence>
<name>A0A401NQV1_SCYTO</name>
<dbReference type="Proteomes" id="UP000288216">
    <property type="component" value="Unassembled WGS sequence"/>
</dbReference>
<dbReference type="AlphaFoldDB" id="A0A401NQV1"/>
<comment type="similarity">
    <text evidence="3">Belongs to the complex I NDUFC1 subunit family.</text>
</comment>
<dbReference type="OrthoDB" id="9900059at2759"/>
<evidence type="ECO:0000256" key="13">
    <source>
        <dbReference type="ARBA" id="ARBA00023128"/>
    </source>
</evidence>
<keyword evidence="14 17" id="KW-0472">Membrane</keyword>
<keyword evidence="12 17" id="KW-1133">Transmembrane helix</keyword>
<evidence type="ECO:0000256" key="8">
    <source>
        <dbReference type="ARBA" id="ARBA00022692"/>
    </source>
</evidence>
<evidence type="ECO:0000256" key="11">
    <source>
        <dbReference type="ARBA" id="ARBA00022982"/>
    </source>
</evidence>
<keyword evidence="6" id="KW-0813">Transport</keyword>
<evidence type="ECO:0000313" key="18">
    <source>
        <dbReference type="EMBL" id="GCB63256.1"/>
    </source>
</evidence>
<accession>A0A401NQV1</accession>
<comment type="caution">
    <text evidence="18">The sequence shown here is derived from an EMBL/GenBank/DDBJ whole genome shotgun (WGS) entry which is preliminary data.</text>
</comment>
<evidence type="ECO:0000256" key="4">
    <source>
        <dbReference type="ARBA" id="ARBA00011533"/>
    </source>
</evidence>
<gene>
    <name evidence="18" type="ORF">scyTo_0013181</name>
</gene>
<evidence type="ECO:0000256" key="7">
    <source>
        <dbReference type="ARBA" id="ARBA00022660"/>
    </source>
</evidence>
<keyword evidence="19" id="KW-1185">Reference proteome</keyword>
<keyword evidence="7" id="KW-0679">Respiratory chain</keyword>
<evidence type="ECO:0000313" key="19">
    <source>
        <dbReference type="Proteomes" id="UP000288216"/>
    </source>
</evidence>
<comment type="subcellular location">
    <subcellularLocation>
        <location evidence="2">Mitochondrion inner membrane</location>
        <topology evidence="2">Single-pass membrane protein</topology>
    </subcellularLocation>
</comment>
<evidence type="ECO:0000256" key="2">
    <source>
        <dbReference type="ARBA" id="ARBA00004434"/>
    </source>
</evidence>
<evidence type="ECO:0000256" key="12">
    <source>
        <dbReference type="ARBA" id="ARBA00022989"/>
    </source>
</evidence>
<keyword evidence="13" id="KW-0496">Mitochondrion</keyword>
<dbReference type="OMA" id="DTHEYKM"/>
<evidence type="ECO:0000256" key="6">
    <source>
        <dbReference type="ARBA" id="ARBA00022448"/>
    </source>
</evidence>
<comment type="subunit">
    <text evidence="4">Complex I is composed of 45 different subunits.</text>
</comment>
<evidence type="ECO:0000256" key="9">
    <source>
        <dbReference type="ARBA" id="ARBA00022792"/>
    </source>
</evidence>
<evidence type="ECO:0000256" key="1">
    <source>
        <dbReference type="ARBA" id="ARBA00003195"/>
    </source>
</evidence>